<dbReference type="AlphaFoldDB" id="A0A8J3NLF1"/>
<dbReference type="RefSeq" id="WP_203751703.1">
    <property type="nucleotide sequence ID" value="NZ_BONF01000033.1"/>
</dbReference>
<name>A0A8J3NLF1_9ACTN</name>
<gene>
    <name evidence="2" type="ORF">Cba03nite_53770</name>
</gene>
<dbReference type="SUPFAM" id="SSF53335">
    <property type="entry name" value="S-adenosyl-L-methionine-dependent methyltransferases"/>
    <property type="match status" value="1"/>
</dbReference>
<dbReference type="PANTHER" id="PTHR43591">
    <property type="entry name" value="METHYLTRANSFERASE"/>
    <property type="match status" value="1"/>
</dbReference>
<dbReference type="InterPro" id="IPR013216">
    <property type="entry name" value="Methyltransf_11"/>
</dbReference>
<protein>
    <recommendedName>
        <fullName evidence="1">Methyltransferase type 11 domain-containing protein</fullName>
    </recommendedName>
</protein>
<sequence length="272" mass="28862">MTEFDEYERRAWQGRAATYERSFALMCAYPAPALLDAAGVGAGDKVLDVGTGPGTVAALACARGAAVTAVDPEESMLDAARRNAPAADVRHGVLPRLDLEDEAFDVVTANFVLNHVGDPVAALGELRRVTRVGGRIAFTVWPYPLPMLQRLWGDVTEALALPTPQPPLPRVAAEVNFSRTPDGLRGLLERAGLVELSCQEVVWTHHADPEDWWAAPASGMGSLGKVLATLPPAGVAEARGHYERLTAGHRTADGRLALPTGCLIAVGVVPPR</sequence>
<reference evidence="2 3" key="1">
    <citation type="submission" date="2021-01" db="EMBL/GenBank/DDBJ databases">
        <title>Whole genome shotgun sequence of Catellatospora bangladeshensis NBRC 107357.</title>
        <authorList>
            <person name="Komaki H."/>
            <person name="Tamura T."/>
        </authorList>
    </citation>
    <scope>NUCLEOTIDE SEQUENCE [LARGE SCALE GENOMIC DNA]</scope>
    <source>
        <strain evidence="2 3">NBRC 107357</strain>
    </source>
</reference>
<dbReference type="Gene3D" id="3.40.50.150">
    <property type="entry name" value="Vaccinia Virus protein VP39"/>
    <property type="match status" value="1"/>
</dbReference>
<dbReference type="GO" id="GO:0008757">
    <property type="term" value="F:S-adenosylmethionine-dependent methyltransferase activity"/>
    <property type="evidence" value="ECO:0007669"/>
    <property type="project" value="InterPro"/>
</dbReference>
<keyword evidence="3" id="KW-1185">Reference proteome</keyword>
<comment type="caution">
    <text evidence="2">The sequence shown here is derived from an EMBL/GenBank/DDBJ whole genome shotgun (WGS) entry which is preliminary data.</text>
</comment>
<dbReference type="PANTHER" id="PTHR43591:SF24">
    <property type="entry name" value="2-METHOXY-6-POLYPRENYL-1,4-BENZOQUINOL METHYLASE, MITOCHONDRIAL"/>
    <property type="match status" value="1"/>
</dbReference>
<accession>A0A8J3NLF1</accession>
<evidence type="ECO:0000313" key="2">
    <source>
        <dbReference type="EMBL" id="GIF84028.1"/>
    </source>
</evidence>
<evidence type="ECO:0000313" key="3">
    <source>
        <dbReference type="Proteomes" id="UP000601223"/>
    </source>
</evidence>
<proteinExistence type="predicted"/>
<dbReference type="Proteomes" id="UP000601223">
    <property type="component" value="Unassembled WGS sequence"/>
</dbReference>
<dbReference type="Pfam" id="PF08241">
    <property type="entry name" value="Methyltransf_11"/>
    <property type="match status" value="1"/>
</dbReference>
<dbReference type="InterPro" id="IPR029063">
    <property type="entry name" value="SAM-dependent_MTases_sf"/>
</dbReference>
<dbReference type="EMBL" id="BONF01000033">
    <property type="protein sequence ID" value="GIF84028.1"/>
    <property type="molecule type" value="Genomic_DNA"/>
</dbReference>
<evidence type="ECO:0000259" key="1">
    <source>
        <dbReference type="Pfam" id="PF08241"/>
    </source>
</evidence>
<feature type="domain" description="Methyltransferase type 11" evidence="1">
    <location>
        <begin position="47"/>
        <end position="138"/>
    </location>
</feature>
<organism evidence="2 3">
    <name type="scientific">Catellatospora bangladeshensis</name>
    <dbReference type="NCBI Taxonomy" id="310355"/>
    <lineage>
        <taxon>Bacteria</taxon>
        <taxon>Bacillati</taxon>
        <taxon>Actinomycetota</taxon>
        <taxon>Actinomycetes</taxon>
        <taxon>Micromonosporales</taxon>
        <taxon>Micromonosporaceae</taxon>
        <taxon>Catellatospora</taxon>
    </lineage>
</organism>
<dbReference type="CDD" id="cd02440">
    <property type="entry name" value="AdoMet_MTases"/>
    <property type="match status" value="1"/>
</dbReference>